<dbReference type="GO" id="GO:0003677">
    <property type="term" value="F:DNA binding"/>
    <property type="evidence" value="ECO:0007669"/>
    <property type="project" value="InterPro"/>
</dbReference>
<evidence type="ECO:0000259" key="2">
    <source>
        <dbReference type="SMART" id="SM00278"/>
    </source>
</evidence>
<keyword evidence="1" id="KW-0732">Signal</keyword>
<reference evidence="3" key="2">
    <citation type="submission" date="2020-09" db="EMBL/GenBank/DDBJ databases">
        <authorList>
            <person name="Sun Q."/>
            <person name="Kim S."/>
        </authorList>
    </citation>
    <scope>NUCLEOTIDE SEQUENCE</scope>
    <source>
        <strain evidence="3">KCTC 22169</strain>
    </source>
</reference>
<reference evidence="3" key="1">
    <citation type="journal article" date="2014" name="Int. J. Syst. Evol. Microbiol.">
        <title>Complete genome sequence of Corynebacterium casei LMG S-19264T (=DSM 44701T), isolated from a smear-ripened cheese.</title>
        <authorList>
            <consortium name="US DOE Joint Genome Institute (JGI-PGF)"/>
            <person name="Walter F."/>
            <person name="Albersmeier A."/>
            <person name="Kalinowski J."/>
            <person name="Ruckert C."/>
        </authorList>
    </citation>
    <scope>NUCLEOTIDE SEQUENCE</scope>
    <source>
        <strain evidence="3">KCTC 22169</strain>
    </source>
</reference>
<sequence length="105" mass="11219">MLKKGILSAGLALMMLLPNAYAAEGNTETTQEEAAILYVDINNDGAEKLADILDGVGTSRAEAIVTYREENGPFIAPEDLMNVPGIGPATLEKNRERIRVGMVEG</sequence>
<proteinExistence type="predicted"/>
<protein>
    <recommendedName>
        <fullName evidence="2">Helix-hairpin-helix DNA-binding motif class 1 domain-containing protein</fullName>
    </recommendedName>
</protein>
<dbReference type="GO" id="GO:0015628">
    <property type="term" value="P:protein secretion by the type II secretion system"/>
    <property type="evidence" value="ECO:0007669"/>
    <property type="project" value="TreeGrafter"/>
</dbReference>
<feature type="domain" description="Helix-hairpin-helix DNA-binding motif class 1" evidence="2">
    <location>
        <begin position="48"/>
        <end position="67"/>
    </location>
</feature>
<organism evidence="3 4">
    <name type="scientific">Saccharospirillum salsuginis</name>
    <dbReference type="NCBI Taxonomy" id="418750"/>
    <lineage>
        <taxon>Bacteria</taxon>
        <taxon>Pseudomonadati</taxon>
        <taxon>Pseudomonadota</taxon>
        <taxon>Gammaproteobacteria</taxon>
        <taxon>Oceanospirillales</taxon>
        <taxon>Saccharospirillaceae</taxon>
        <taxon>Saccharospirillum</taxon>
    </lineage>
</organism>
<feature type="signal peptide" evidence="1">
    <location>
        <begin position="1"/>
        <end position="22"/>
    </location>
</feature>
<dbReference type="SMART" id="SM00278">
    <property type="entry name" value="HhH1"/>
    <property type="match status" value="2"/>
</dbReference>
<dbReference type="SUPFAM" id="SSF47781">
    <property type="entry name" value="RuvA domain 2-like"/>
    <property type="match status" value="1"/>
</dbReference>
<dbReference type="Proteomes" id="UP000626148">
    <property type="component" value="Unassembled WGS sequence"/>
</dbReference>
<dbReference type="EMBL" id="BMXR01000007">
    <property type="protein sequence ID" value="GGX60848.1"/>
    <property type="molecule type" value="Genomic_DNA"/>
</dbReference>
<dbReference type="InterPro" id="IPR051675">
    <property type="entry name" value="Endo/Exo/Phosphatase_dom_1"/>
</dbReference>
<dbReference type="GO" id="GO:0015627">
    <property type="term" value="C:type II protein secretion system complex"/>
    <property type="evidence" value="ECO:0007669"/>
    <property type="project" value="TreeGrafter"/>
</dbReference>
<dbReference type="InterPro" id="IPR003583">
    <property type="entry name" value="Hlx-hairpin-Hlx_DNA-bd_motif"/>
</dbReference>
<evidence type="ECO:0000313" key="4">
    <source>
        <dbReference type="Proteomes" id="UP000626148"/>
    </source>
</evidence>
<feature type="chain" id="PRO_5037989545" description="Helix-hairpin-helix DNA-binding motif class 1 domain-containing protein" evidence="1">
    <location>
        <begin position="23"/>
        <end position="105"/>
    </location>
</feature>
<dbReference type="Pfam" id="PF12836">
    <property type="entry name" value="HHH_3"/>
    <property type="match status" value="1"/>
</dbReference>
<evidence type="ECO:0000313" key="3">
    <source>
        <dbReference type="EMBL" id="GGX60848.1"/>
    </source>
</evidence>
<dbReference type="InterPro" id="IPR004509">
    <property type="entry name" value="Competence_ComEA_HhH"/>
</dbReference>
<dbReference type="NCBIfam" id="TIGR00426">
    <property type="entry name" value="competence protein ComEA helix-hairpin-helix repeat region"/>
    <property type="match status" value="1"/>
</dbReference>
<dbReference type="AlphaFoldDB" id="A0A918KHA0"/>
<dbReference type="GO" id="GO:0006281">
    <property type="term" value="P:DNA repair"/>
    <property type="evidence" value="ECO:0007669"/>
    <property type="project" value="InterPro"/>
</dbReference>
<keyword evidence="4" id="KW-1185">Reference proteome</keyword>
<dbReference type="RefSeq" id="WP_229805379.1">
    <property type="nucleotide sequence ID" value="NZ_BMXR01000007.1"/>
</dbReference>
<name>A0A918KHA0_9GAMM</name>
<dbReference type="InterPro" id="IPR010994">
    <property type="entry name" value="RuvA_2-like"/>
</dbReference>
<dbReference type="PANTHER" id="PTHR21180:SF32">
    <property type="entry name" value="ENDONUCLEASE_EXONUCLEASE_PHOSPHATASE FAMILY DOMAIN-CONTAINING PROTEIN 1"/>
    <property type="match status" value="1"/>
</dbReference>
<dbReference type="Gene3D" id="1.10.150.280">
    <property type="entry name" value="AF1531-like domain"/>
    <property type="match status" value="1"/>
</dbReference>
<dbReference type="PANTHER" id="PTHR21180">
    <property type="entry name" value="ENDONUCLEASE/EXONUCLEASE/PHOSPHATASE FAMILY DOMAIN-CONTAINING PROTEIN 1"/>
    <property type="match status" value="1"/>
</dbReference>
<evidence type="ECO:0000256" key="1">
    <source>
        <dbReference type="SAM" id="SignalP"/>
    </source>
</evidence>
<gene>
    <name evidence="3" type="ORF">GCM10007392_31090</name>
</gene>
<comment type="caution">
    <text evidence="3">The sequence shown here is derived from an EMBL/GenBank/DDBJ whole genome shotgun (WGS) entry which is preliminary data.</text>
</comment>
<feature type="domain" description="Helix-hairpin-helix DNA-binding motif class 1" evidence="2">
    <location>
        <begin position="78"/>
        <end position="97"/>
    </location>
</feature>
<accession>A0A918KHA0</accession>